<proteinExistence type="inferred from homology"/>
<feature type="site" description="Important for catalysis" evidence="6">
    <location>
        <position position="147"/>
    </location>
</feature>
<feature type="binding site" evidence="5">
    <location>
        <position position="222"/>
    </location>
    <ligand>
        <name>NAD(+)</name>
        <dbReference type="ChEBI" id="CHEBI:57540"/>
    </ligand>
</feature>
<dbReference type="STRING" id="309798.COPRO5265_0158"/>
<sequence length="416" mass="45425">MSTESLNPLVNAQKQIKAACDLLGLDPAVYEMLKEPMRVLEVSIPVRMDDGSLRVFKGWRSQHNDALGPTKGGIRFHQNVNLDEVKALSMWMTFKCGVLGLPYGGGKGGVCVDPTKLSKRELEQLSRGYIRAIATIVGPELDIPAPDVGTNAEIMAWMVDEYSKIKGYNSFGVITGKPLILGGSKGRTDATGYGVALTAREGAKRLGMDFNKCTVALQGFGNVGSYSGLYLHRLGGKVIAVTDVFGGIYNKDGIDIEKLMEHVKKTGSVVNFPGTTSINNEQLLSLDVDILALCALENQITADNADTIKAKMIVEGANGPVTPEADKILDSKGIFVCPDILTNAGGVMVSYFEWVQNLTNLYWSEEEVKQRQEEGMVEAFKAVYDLAQQYKVNMRTAAYMISIKRVYEAMKARGWV</sequence>
<dbReference type="InterPro" id="IPR006096">
    <property type="entry name" value="Glu/Leu/Phe/Val/Trp_DH_C"/>
</dbReference>
<dbReference type="InterPro" id="IPR033922">
    <property type="entry name" value="NAD_bind_Glu_DH"/>
</dbReference>
<dbReference type="CDD" id="cd01076">
    <property type="entry name" value="NAD_bind_1_Glu_DH"/>
    <property type="match status" value="1"/>
</dbReference>
<accession>B5Y6Y1</accession>
<protein>
    <recommendedName>
        <fullName evidence="3">Glutamate dehydrogenase</fullName>
    </recommendedName>
</protein>
<dbReference type="PIRSF" id="PIRSF000185">
    <property type="entry name" value="Glu_DH"/>
    <property type="match status" value="1"/>
</dbReference>
<feature type="domain" description="Glutamate/phenylalanine/leucine/valine/L-tryptophan dehydrogenase C-terminal" evidence="8">
    <location>
        <begin position="184"/>
        <end position="414"/>
    </location>
</feature>
<feature type="binding site" evidence="5">
    <location>
        <position position="95"/>
    </location>
    <ligand>
        <name>substrate</name>
    </ligand>
</feature>
<dbReference type="RefSeq" id="WP_012543626.1">
    <property type="nucleotide sequence ID" value="NC_011295.1"/>
</dbReference>
<keyword evidence="10" id="KW-1185">Reference proteome</keyword>
<dbReference type="OrthoDB" id="9803297at2"/>
<evidence type="ECO:0000259" key="8">
    <source>
        <dbReference type="SMART" id="SM00839"/>
    </source>
</evidence>
<evidence type="ECO:0000256" key="4">
    <source>
        <dbReference type="PIRSR" id="PIRSR000185-1"/>
    </source>
</evidence>
<dbReference type="SUPFAM" id="SSF51735">
    <property type="entry name" value="NAD(P)-binding Rossmann-fold domains"/>
    <property type="match status" value="1"/>
</dbReference>
<feature type="active site" description="Proton donor" evidence="4">
    <location>
        <position position="107"/>
    </location>
</feature>
<dbReference type="Proteomes" id="UP000001732">
    <property type="component" value="Chromosome"/>
</dbReference>
<dbReference type="HOGENOM" id="CLU_025763_1_2_9"/>
<dbReference type="SUPFAM" id="SSF53223">
    <property type="entry name" value="Aminoacid dehydrogenase-like, N-terminal domain"/>
    <property type="match status" value="1"/>
</dbReference>
<comment type="similarity">
    <text evidence="1 3 7">Belongs to the Glu/Leu/Phe/Val dehydrogenases family.</text>
</comment>
<dbReference type="InterPro" id="IPR006097">
    <property type="entry name" value="Glu/Leu/Phe/Val/Trp_DH_dimer"/>
</dbReference>
<evidence type="ECO:0000256" key="6">
    <source>
        <dbReference type="PIRSR" id="PIRSR000185-3"/>
    </source>
</evidence>
<evidence type="ECO:0000256" key="7">
    <source>
        <dbReference type="RuleBase" id="RU004417"/>
    </source>
</evidence>
<dbReference type="Pfam" id="PF00208">
    <property type="entry name" value="ELFV_dehydrog"/>
    <property type="match status" value="1"/>
</dbReference>
<dbReference type="PROSITE" id="PS00074">
    <property type="entry name" value="GLFV_DEHYDROGENASE"/>
    <property type="match status" value="1"/>
</dbReference>
<evidence type="ECO:0000313" key="9">
    <source>
        <dbReference type="EMBL" id="ACI16974.1"/>
    </source>
</evidence>
<evidence type="ECO:0000256" key="5">
    <source>
        <dbReference type="PIRSR" id="PIRSR000185-2"/>
    </source>
</evidence>
<dbReference type="PANTHER" id="PTHR11606:SF13">
    <property type="entry name" value="GLUTAMATE DEHYDROGENASE 1, MITOCHONDRIAL"/>
    <property type="match status" value="1"/>
</dbReference>
<evidence type="ECO:0000256" key="1">
    <source>
        <dbReference type="ARBA" id="ARBA00006382"/>
    </source>
</evidence>
<feature type="binding site" evidence="5">
    <location>
        <position position="71"/>
    </location>
    <ligand>
        <name>substrate</name>
    </ligand>
</feature>
<dbReference type="Gene3D" id="3.40.50.10860">
    <property type="entry name" value="Leucine Dehydrogenase, chain A, domain 1"/>
    <property type="match status" value="1"/>
</dbReference>
<evidence type="ECO:0000256" key="3">
    <source>
        <dbReference type="PIRNR" id="PIRNR000185"/>
    </source>
</evidence>
<dbReference type="KEGG" id="cpo:COPRO5265_0158"/>
<dbReference type="GO" id="GO:0000166">
    <property type="term" value="F:nucleotide binding"/>
    <property type="evidence" value="ECO:0007669"/>
    <property type="project" value="UniProtKB-KW"/>
</dbReference>
<reference evidence="9 10" key="2">
    <citation type="journal article" date="2014" name="Genome Announc.">
        <title>Complete Genome Sequence of Coprothermobacter proteolyticus DSM 5265.</title>
        <authorList>
            <person name="Alexiev A."/>
            <person name="Coil D.A."/>
            <person name="Badger J.H."/>
            <person name="Enticknap J."/>
            <person name="Ward N."/>
            <person name="Robb F.T."/>
            <person name="Eisen J.A."/>
        </authorList>
    </citation>
    <scope>NUCLEOTIDE SEQUENCE [LARGE SCALE GENOMIC DNA]</scope>
    <source>
        <strain evidence="10">ATCC 35245 / DSM 5265 / OCM 4 / BT</strain>
    </source>
</reference>
<dbReference type="PANTHER" id="PTHR11606">
    <property type="entry name" value="GLUTAMATE DEHYDROGENASE"/>
    <property type="match status" value="1"/>
</dbReference>
<feature type="binding site" evidence="5">
    <location>
        <position position="191"/>
    </location>
    <ligand>
        <name>NAD(+)</name>
        <dbReference type="ChEBI" id="CHEBI:57540"/>
    </ligand>
</feature>
<dbReference type="InterPro" id="IPR014362">
    <property type="entry name" value="Glu_DH"/>
</dbReference>
<dbReference type="SMART" id="SM00839">
    <property type="entry name" value="ELFV_dehydrog"/>
    <property type="match status" value="1"/>
</dbReference>
<keyword evidence="5" id="KW-0520">NAD</keyword>
<dbReference type="InterPro" id="IPR006095">
    <property type="entry name" value="Glu/Leu/Phe/Val/Trp_DH"/>
</dbReference>
<keyword evidence="5" id="KW-0547">Nucleotide-binding</keyword>
<dbReference type="FunFam" id="3.40.50.10860:FF:000003">
    <property type="entry name" value="Glutamate dehydrogenase"/>
    <property type="match status" value="1"/>
</dbReference>
<keyword evidence="2 3" id="KW-0560">Oxidoreductase</keyword>
<feature type="binding site" evidence="5">
    <location>
        <position position="350"/>
    </location>
    <ligand>
        <name>substrate</name>
    </ligand>
</feature>
<reference evidence="10" key="1">
    <citation type="submission" date="2008-08" db="EMBL/GenBank/DDBJ databases">
        <title>The complete genome sequence of Coprothermobacter proteolyticus strain ATCC 5245 / DSM 5265 / BT.</title>
        <authorList>
            <person name="Dodson R.J."/>
            <person name="Durkin A.S."/>
            <person name="Wu M."/>
            <person name="Eisen J."/>
            <person name="Sutton G."/>
        </authorList>
    </citation>
    <scope>NUCLEOTIDE SEQUENCE [LARGE SCALE GENOMIC DNA]</scope>
    <source>
        <strain evidence="10">ATCC 35245 / DSM 5265 / OCM 4 / BT</strain>
    </source>
</reference>
<evidence type="ECO:0000313" key="10">
    <source>
        <dbReference type="Proteomes" id="UP000001732"/>
    </source>
</evidence>
<dbReference type="Pfam" id="PF02812">
    <property type="entry name" value="ELFV_dehydrog_N"/>
    <property type="match status" value="1"/>
</dbReference>
<dbReference type="GO" id="GO:0004352">
    <property type="term" value="F:glutamate dehydrogenase (NAD+) activity"/>
    <property type="evidence" value="ECO:0007669"/>
    <property type="project" value="TreeGrafter"/>
</dbReference>
<dbReference type="EMBL" id="CP001145">
    <property type="protein sequence ID" value="ACI16974.1"/>
    <property type="molecule type" value="Genomic_DNA"/>
</dbReference>
<evidence type="ECO:0000256" key="2">
    <source>
        <dbReference type="ARBA" id="ARBA00023002"/>
    </source>
</evidence>
<dbReference type="PRINTS" id="PR00082">
    <property type="entry name" value="GLFDHDRGNASE"/>
</dbReference>
<dbReference type="GO" id="GO:0006538">
    <property type="term" value="P:L-glutamate catabolic process"/>
    <property type="evidence" value="ECO:0007669"/>
    <property type="project" value="TreeGrafter"/>
</dbReference>
<dbReference type="InterPro" id="IPR046346">
    <property type="entry name" value="Aminoacid_DH-like_N_sf"/>
</dbReference>
<gene>
    <name evidence="9" type="ordered locus">COPRO5265_0158</name>
</gene>
<organism evidence="9 10">
    <name type="scientific">Coprothermobacter proteolyticus (strain ATCC 35245 / DSM 5265 / OCM 4 / BT)</name>
    <dbReference type="NCBI Taxonomy" id="309798"/>
    <lineage>
        <taxon>Bacteria</taxon>
        <taxon>Pseudomonadati</taxon>
        <taxon>Coprothermobacterota</taxon>
        <taxon>Coprothermobacteria</taxon>
        <taxon>Coprothermobacterales</taxon>
        <taxon>Coprothermobacteraceae</taxon>
        <taxon>Coprothermobacter</taxon>
    </lineage>
</organism>
<dbReference type="AlphaFoldDB" id="B5Y6Y1"/>
<dbReference type="Gene3D" id="3.40.50.720">
    <property type="entry name" value="NAD(P)-binding Rossmann-like Domain"/>
    <property type="match status" value="1"/>
</dbReference>
<dbReference type="InterPro" id="IPR033524">
    <property type="entry name" value="Glu/Leu/Phe/Val_DH_AS"/>
</dbReference>
<name>B5Y6Y1_COPPD</name>
<dbReference type="eggNOG" id="COG0334">
    <property type="taxonomic scope" value="Bacteria"/>
</dbReference>
<dbReference type="InterPro" id="IPR036291">
    <property type="entry name" value="NAD(P)-bd_dom_sf"/>
</dbReference>